<dbReference type="Pfam" id="PF01041">
    <property type="entry name" value="DegT_DnrJ_EryC1"/>
    <property type="match status" value="1"/>
</dbReference>
<dbReference type="GO" id="GO:0008483">
    <property type="term" value="F:transaminase activity"/>
    <property type="evidence" value="ECO:0007669"/>
    <property type="project" value="UniProtKB-KW"/>
</dbReference>
<keyword evidence="6" id="KW-0032">Aminotransferase</keyword>
<evidence type="ECO:0000313" key="6">
    <source>
        <dbReference type="EMBL" id="MRX11814.1"/>
    </source>
</evidence>
<gene>
    <name evidence="6" type="ORF">GJ697_28695</name>
</gene>
<dbReference type="RefSeq" id="WP_154368926.1">
    <property type="nucleotide sequence ID" value="NZ_WKJM01000049.1"/>
</dbReference>
<dbReference type="CDD" id="cd00616">
    <property type="entry name" value="AHBA_syn"/>
    <property type="match status" value="1"/>
</dbReference>
<dbReference type="Gene3D" id="3.90.1150.10">
    <property type="entry name" value="Aspartate Aminotransferase, domain 1"/>
    <property type="match status" value="1"/>
</dbReference>
<dbReference type="InterPro" id="IPR000653">
    <property type="entry name" value="DegT/StrS_aminotransferase"/>
</dbReference>
<evidence type="ECO:0000313" key="7">
    <source>
        <dbReference type="Proteomes" id="UP000481037"/>
    </source>
</evidence>
<evidence type="ECO:0000256" key="2">
    <source>
        <dbReference type="ARBA" id="ARBA00037999"/>
    </source>
</evidence>
<keyword evidence="7" id="KW-1185">Reference proteome</keyword>
<dbReference type="AlphaFoldDB" id="A0A6L5QPM4"/>
<dbReference type="InterPro" id="IPR015421">
    <property type="entry name" value="PyrdxlP-dep_Trfase_major"/>
</dbReference>
<dbReference type="Gene3D" id="3.40.640.10">
    <property type="entry name" value="Type I PLP-dependent aspartate aminotransferase-like (Major domain)"/>
    <property type="match status" value="1"/>
</dbReference>
<dbReference type="GO" id="GO:0000271">
    <property type="term" value="P:polysaccharide biosynthetic process"/>
    <property type="evidence" value="ECO:0007669"/>
    <property type="project" value="TreeGrafter"/>
</dbReference>
<dbReference type="PIRSF" id="PIRSF000390">
    <property type="entry name" value="PLP_StrS"/>
    <property type="match status" value="1"/>
</dbReference>
<dbReference type="SUPFAM" id="SSF53383">
    <property type="entry name" value="PLP-dependent transferases"/>
    <property type="match status" value="1"/>
</dbReference>
<dbReference type="PANTHER" id="PTHR30244:SF36">
    <property type="entry name" value="3-OXO-GLUCOSE-6-PHOSPHATE:GLUTAMATE AMINOTRANSFERASE"/>
    <property type="match status" value="1"/>
</dbReference>
<keyword evidence="6" id="KW-0808">Transferase</keyword>
<comment type="similarity">
    <text evidence="2 5">Belongs to the DegT/DnrJ/EryC1 family.</text>
</comment>
<evidence type="ECO:0000256" key="3">
    <source>
        <dbReference type="PIRSR" id="PIRSR000390-1"/>
    </source>
</evidence>
<protein>
    <submittedName>
        <fullName evidence="6">Aminotransferase class V-fold PLP-dependent enzyme</fullName>
    </submittedName>
</protein>
<proteinExistence type="inferred from homology"/>
<name>A0A6L5QPM4_9BURK</name>
<evidence type="ECO:0000256" key="1">
    <source>
        <dbReference type="ARBA" id="ARBA00022898"/>
    </source>
</evidence>
<comment type="caution">
    <text evidence="6">The sequence shown here is derived from an EMBL/GenBank/DDBJ whole genome shotgun (WGS) entry which is preliminary data.</text>
</comment>
<evidence type="ECO:0000256" key="5">
    <source>
        <dbReference type="RuleBase" id="RU004508"/>
    </source>
</evidence>
<dbReference type="FunFam" id="3.40.640.10:FF:000089">
    <property type="entry name" value="Aminotransferase, DegT/DnrJ/EryC1/StrS family"/>
    <property type="match status" value="1"/>
</dbReference>
<reference evidence="6 7" key="1">
    <citation type="submission" date="2019-11" db="EMBL/GenBank/DDBJ databases">
        <title>Novel species isolated from a subtropical stream in China.</title>
        <authorList>
            <person name="Lu H."/>
        </authorList>
    </citation>
    <scope>NUCLEOTIDE SEQUENCE [LARGE SCALE GENOMIC DNA]</scope>
    <source>
        <strain evidence="6 7">FT25W</strain>
    </source>
</reference>
<dbReference type="GO" id="GO:0030170">
    <property type="term" value="F:pyridoxal phosphate binding"/>
    <property type="evidence" value="ECO:0007669"/>
    <property type="project" value="UniProtKB-ARBA"/>
</dbReference>
<feature type="active site" description="Proton acceptor" evidence="3">
    <location>
        <position position="186"/>
    </location>
</feature>
<dbReference type="InterPro" id="IPR015422">
    <property type="entry name" value="PyrdxlP-dep_Trfase_small"/>
</dbReference>
<dbReference type="Proteomes" id="UP000481037">
    <property type="component" value="Unassembled WGS sequence"/>
</dbReference>
<dbReference type="InterPro" id="IPR015424">
    <property type="entry name" value="PyrdxlP-dep_Trfase"/>
</dbReference>
<keyword evidence="1 4" id="KW-0663">Pyridoxal phosphate</keyword>
<accession>A0A6L5QPM4</accession>
<feature type="modified residue" description="N6-(pyridoxal phosphate)lysine" evidence="4">
    <location>
        <position position="186"/>
    </location>
</feature>
<dbReference type="PANTHER" id="PTHR30244">
    <property type="entry name" value="TRANSAMINASE"/>
    <property type="match status" value="1"/>
</dbReference>
<organism evidence="6 7">
    <name type="scientific">Duganella alba</name>
    <dbReference type="NCBI Taxonomy" id="2666081"/>
    <lineage>
        <taxon>Bacteria</taxon>
        <taxon>Pseudomonadati</taxon>
        <taxon>Pseudomonadota</taxon>
        <taxon>Betaproteobacteria</taxon>
        <taxon>Burkholderiales</taxon>
        <taxon>Oxalobacteraceae</taxon>
        <taxon>Telluria group</taxon>
        <taxon>Duganella</taxon>
    </lineage>
</organism>
<dbReference type="EMBL" id="WKJM01000049">
    <property type="protein sequence ID" value="MRX11814.1"/>
    <property type="molecule type" value="Genomic_DNA"/>
</dbReference>
<sequence length="371" mass="39545">MNVPFLDLKAINLRQESALQAAFQRVLQSGWYVLGRELEQFEAEFAAFCGSRQTVGVANGLDAIMLALKAYGVGPGDEVIVPSNTYIATWLAVSQCGARPVPVEPVAATYNIDPARVAAAITPRTRAIIAVHLYGQPADMDPLNALARQHGLKVIEDAAQAHGARYRGVSTGHLGDAAAFSFYPGKNLGALGDGGAVTTDDDAIAAQLRVLRNYGSRQKYHNEVAGFNSRLDELQAALLRVKLATLAQDNQQRAAIAALYLRELADVPGLVLPQVPAWADPVWHVFVVRHAQRDALAQRLAAAGIGTIVHYPVPPHLQPAYAELGFQAGQFPIAEAIHREVLSLPMGPTMTADDAAAVVRAVRAACSESAA</sequence>
<evidence type="ECO:0000256" key="4">
    <source>
        <dbReference type="PIRSR" id="PIRSR000390-2"/>
    </source>
</evidence>